<evidence type="ECO:0000259" key="2">
    <source>
        <dbReference type="Pfam" id="PF20434"/>
    </source>
</evidence>
<accession>A0A8J8FF23</accession>
<protein>
    <submittedName>
        <fullName evidence="3">Alpha/beta hydrolase fold domain-containing protein</fullName>
    </submittedName>
</protein>
<dbReference type="GO" id="GO:0016787">
    <property type="term" value="F:hydrolase activity"/>
    <property type="evidence" value="ECO:0007669"/>
    <property type="project" value="UniProtKB-KW"/>
</dbReference>
<comment type="caution">
    <text evidence="3">The sequence shown here is derived from an EMBL/GenBank/DDBJ whole genome shotgun (WGS) entry which is preliminary data.</text>
</comment>
<keyword evidence="1 3" id="KW-0378">Hydrolase</keyword>
<gene>
    <name evidence="3" type="ORF">GD597_09095</name>
</gene>
<sequence length="365" mass="39932">MQKTLIPVLLLFIQLQANSQQLLQRYKDDVFTGSHMQTLSYGNNLNYQAQSTELQADIYLPDNDTAVQRAMIVFAHGGGFRNGSRNDSFIVAFCQRLALKGFVIASIDYRLGMDITAPKALQSALIRAVQDYNGFIRFAKANAAAYAIDTNKIFVSGASAGAIAAITKAYIKANRASALGISSNADIEGNTNQLPNTSAVAGVYSLWGAITDTSWMENNDPPIGCVQSRGDVTVPWNIGYNKNNDEMLLYGSLPIFTRATNLGLTTTIHGYQSAKHDLGLKFAPYKDTTLQLMADFLFQLIQQIDASQIIKAGSYQSPHGDGLLKVATNYCSSSVRRKKSQMTILLPGHKNTPMVYRTFNWAPTG</sequence>
<evidence type="ECO:0000313" key="4">
    <source>
        <dbReference type="Proteomes" id="UP000598971"/>
    </source>
</evidence>
<name>A0A8J8FF23_9BACT</name>
<dbReference type="EMBL" id="WHPF01000006">
    <property type="protein sequence ID" value="NNV55613.1"/>
    <property type="molecule type" value="Genomic_DNA"/>
</dbReference>
<dbReference type="SUPFAM" id="SSF53474">
    <property type="entry name" value="alpha/beta-Hydrolases"/>
    <property type="match status" value="1"/>
</dbReference>
<dbReference type="InterPro" id="IPR049492">
    <property type="entry name" value="BD-FAE-like_dom"/>
</dbReference>
<evidence type="ECO:0000256" key="1">
    <source>
        <dbReference type="ARBA" id="ARBA00022801"/>
    </source>
</evidence>
<organism evidence="3 4">
    <name type="scientific">Limnovirga soli</name>
    <dbReference type="NCBI Taxonomy" id="2656915"/>
    <lineage>
        <taxon>Bacteria</taxon>
        <taxon>Pseudomonadati</taxon>
        <taxon>Bacteroidota</taxon>
        <taxon>Chitinophagia</taxon>
        <taxon>Chitinophagales</taxon>
        <taxon>Chitinophagaceae</taxon>
        <taxon>Limnovirga</taxon>
    </lineage>
</organism>
<dbReference type="Gene3D" id="3.40.50.1820">
    <property type="entry name" value="alpha/beta hydrolase"/>
    <property type="match status" value="1"/>
</dbReference>
<feature type="domain" description="BD-FAE-like" evidence="2">
    <location>
        <begin position="57"/>
        <end position="208"/>
    </location>
</feature>
<dbReference type="InterPro" id="IPR050300">
    <property type="entry name" value="GDXG_lipolytic_enzyme"/>
</dbReference>
<dbReference type="Pfam" id="PF20434">
    <property type="entry name" value="BD-FAE"/>
    <property type="match status" value="1"/>
</dbReference>
<dbReference type="Proteomes" id="UP000598971">
    <property type="component" value="Unassembled WGS sequence"/>
</dbReference>
<dbReference type="AlphaFoldDB" id="A0A8J8FF23"/>
<dbReference type="InterPro" id="IPR029058">
    <property type="entry name" value="AB_hydrolase_fold"/>
</dbReference>
<keyword evidence="4" id="KW-1185">Reference proteome</keyword>
<proteinExistence type="predicted"/>
<dbReference type="RefSeq" id="WP_171607550.1">
    <property type="nucleotide sequence ID" value="NZ_WHPF01000006.1"/>
</dbReference>
<reference evidence="3" key="1">
    <citation type="submission" date="2019-10" db="EMBL/GenBank/DDBJ databases">
        <title>Draft genome sequence of Panacibacter sp. KCS-6.</title>
        <authorList>
            <person name="Yim K.J."/>
        </authorList>
    </citation>
    <scope>NUCLEOTIDE SEQUENCE</scope>
    <source>
        <strain evidence="3">KCS-6</strain>
    </source>
</reference>
<evidence type="ECO:0000313" key="3">
    <source>
        <dbReference type="EMBL" id="NNV55613.1"/>
    </source>
</evidence>
<dbReference type="PANTHER" id="PTHR48081">
    <property type="entry name" value="AB HYDROLASE SUPERFAMILY PROTEIN C4A8.06C"/>
    <property type="match status" value="1"/>
</dbReference>